<dbReference type="PANTHER" id="PTHR11777:SF9">
    <property type="entry name" value="ALANINE--TRNA LIGASE, CYTOPLASMIC"/>
    <property type="match status" value="1"/>
</dbReference>
<keyword evidence="9 11" id="KW-0030">Aminoacyl-tRNA synthetase</keyword>
<reference evidence="11" key="2">
    <citation type="journal article" date="2011" name="Microb. Ecol.">
        <title>Taxonomic and Functional Metagenomic Profiling of the Microbial Community in the Anoxic Sediment of a Sub-saline Shallow Lake (Laguna de Carrizo, Central Spain).</title>
        <authorList>
            <person name="Ferrer M."/>
            <person name="Guazzaroni M.E."/>
            <person name="Richter M."/>
            <person name="Garcia-Salamanca A."/>
            <person name="Yarza P."/>
            <person name="Suarez-Suarez A."/>
            <person name="Solano J."/>
            <person name="Alcaide M."/>
            <person name="van Dillewijn P."/>
            <person name="Molina-Henares M.A."/>
            <person name="Lopez-Cortes N."/>
            <person name="Al-Ramahi Y."/>
            <person name="Guerrero C."/>
            <person name="Acosta A."/>
            <person name="de Eugenio L.I."/>
            <person name="Martinez V."/>
            <person name="Marques S."/>
            <person name="Rojo F."/>
            <person name="Santero E."/>
            <person name="Genilloud O."/>
            <person name="Perez-Perez J."/>
            <person name="Rossello-Mora R."/>
            <person name="Ramos J.L."/>
        </authorList>
    </citation>
    <scope>NUCLEOTIDE SEQUENCE</scope>
</reference>
<dbReference type="Pfam" id="PF01411">
    <property type="entry name" value="tRNA-synt_2c"/>
    <property type="match status" value="1"/>
</dbReference>
<feature type="domain" description="Alanyl-transfer RNA synthetases family profile" evidence="10">
    <location>
        <begin position="1"/>
        <end position="266"/>
    </location>
</feature>
<dbReference type="EC" id="6.1.1.7" evidence="2"/>
<evidence type="ECO:0000256" key="8">
    <source>
        <dbReference type="ARBA" id="ARBA00022917"/>
    </source>
</evidence>
<dbReference type="GO" id="GO:0002161">
    <property type="term" value="F:aminoacyl-tRNA deacylase activity"/>
    <property type="evidence" value="ECO:0007669"/>
    <property type="project" value="TreeGrafter"/>
</dbReference>
<protein>
    <recommendedName>
        <fullName evidence="2">alanine--tRNA ligase</fullName>
        <ecNumber evidence="2">6.1.1.7</ecNumber>
    </recommendedName>
</protein>
<dbReference type="Gene3D" id="3.30.930.10">
    <property type="entry name" value="Bira Bifunctional Protein, Domain 2"/>
    <property type="match status" value="1"/>
</dbReference>
<dbReference type="AlphaFoldDB" id="D9PGA3"/>
<evidence type="ECO:0000256" key="6">
    <source>
        <dbReference type="ARBA" id="ARBA00022840"/>
    </source>
</evidence>
<dbReference type="InterPro" id="IPR045864">
    <property type="entry name" value="aa-tRNA-synth_II/BPL/LPL"/>
</dbReference>
<dbReference type="PANTHER" id="PTHR11777">
    <property type="entry name" value="ALANYL-TRNA SYNTHETASE"/>
    <property type="match status" value="1"/>
</dbReference>
<dbReference type="InterPro" id="IPR018165">
    <property type="entry name" value="Ala-tRNA-synth_IIc_core"/>
</dbReference>
<dbReference type="EMBL" id="ADZX01000212">
    <property type="protein sequence ID" value="EFK97411.1"/>
    <property type="molecule type" value="Genomic_DNA"/>
</dbReference>
<feature type="non-terminal residue" evidence="11">
    <location>
        <position position="266"/>
    </location>
</feature>
<keyword evidence="8" id="KW-0648">Protein biosynthesis</keyword>
<proteinExistence type="inferred from homology"/>
<dbReference type="InterPro" id="IPR002318">
    <property type="entry name" value="Ala-tRNA-lgiase_IIc"/>
</dbReference>
<evidence type="ECO:0000313" key="11">
    <source>
        <dbReference type="EMBL" id="EFK97411.1"/>
    </source>
</evidence>
<dbReference type="GO" id="GO:0005829">
    <property type="term" value="C:cytosol"/>
    <property type="evidence" value="ECO:0007669"/>
    <property type="project" value="TreeGrafter"/>
</dbReference>
<sequence length="266" mass="30769">MGDTGPCGPCSEIFYDQGEENFNTPEDKMGGDGDRFLEIWNLVFMQFERDESGTLHPLPKPSIDTGMGLERVVAIKEGVLNNYHSSLFMPYIEALEKLVGKKYDYNDKQSASFRVIADHLRSVSFLLAQGVNFDKEGRGYVLRRIMRRAIRHGYLLGLREPFMYKLVNVLANNMSSHYGYLEDRLESIKSAMKLEEERFFDTIEAGITLFNKELENTKNIFSGEVAFKLYDTYGFPLDLTEDMLRELEIGLDKDEFEKHMTMQREQ</sequence>
<evidence type="ECO:0000256" key="2">
    <source>
        <dbReference type="ARBA" id="ARBA00013168"/>
    </source>
</evidence>
<dbReference type="SUPFAM" id="SSF101353">
    <property type="entry name" value="Putative anticodon-binding domain of alanyl-tRNA synthetase (AlaRS)"/>
    <property type="match status" value="1"/>
</dbReference>
<dbReference type="InterPro" id="IPR018162">
    <property type="entry name" value="Ala-tRNA-ligase_IIc_anticod-bd"/>
</dbReference>
<keyword evidence="7" id="KW-0694">RNA-binding</keyword>
<dbReference type="InterPro" id="IPR050058">
    <property type="entry name" value="Ala-tRNA_ligase"/>
</dbReference>
<evidence type="ECO:0000256" key="7">
    <source>
        <dbReference type="ARBA" id="ARBA00022884"/>
    </source>
</evidence>
<comment type="caution">
    <text evidence="11">The sequence shown here is derived from an EMBL/GenBank/DDBJ whole genome shotgun (WGS) entry which is preliminary data.</text>
</comment>
<keyword evidence="5" id="KW-0547">Nucleotide-binding</keyword>
<organism evidence="11">
    <name type="scientific">sediment metagenome</name>
    <dbReference type="NCBI Taxonomy" id="749907"/>
    <lineage>
        <taxon>unclassified sequences</taxon>
        <taxon>metagenomes</taxon>
        <taxon>ecological metagenomes</taxon>
    </lineage>
</organism>
<evidence type="ECO:0000256" key="4">
    <source>
        <dbReference type="ARBA" id="ARBA00022598"/>
    </source>
</evidence>
<evidence type="ECO:0000256" key="5">
    <source>
        <dbReference type="ARBA" id="ARBA00022741"/>
    </source>
</evidence>
<name>D9PGA3_9ZZZZ</name>
<dbReference type="PROSITE" id="PS50860">
    <property type="entry name" value="AA_TRNA_LIGASE_II_ALA"/>
    <property type="match status" value="1"/>
</dbReference>
<dbReference type="SUPFAM" id="SSF55681">
    <property type="entry name" value="Class II aaRS and biotin synthetases"/>
    <property type="match status" value="1"/>
</dbReference>
<keyword evidence="6" id="KW-0067">ATP-binding</keyword>
<evidence type="ECO:0000259" key="10">
    <source>
        <dbReference type="PROSITE" id="PS50860"/>
    </source>
</evidence>
<accession>D9PGA3</accession>
<dbReference type="GO" id="GO:0045892">
    <property type="term" value="P:negative regulation of DNA-templated transcription"/>
    <property type="evidence" value="ECO:0007669"/>
    <property type="project" value="TreeGrafter"/>
</dbReference>
<dbReference type="PRINTS" id="PR00980">
    <property type="entry name" value="TRNASYNTHALA"/>
</dbReference>
<comment type="similarity">
    <text evidence="1">Belongs to the class-II aminoacyl-tRNA synthetase family.</text>
</comment>
<keyword evidence="3" id="KW-0820">tRNA-binding</keyword>
<dbReference type="GO" id="GO:0006419">
    <property type="term" value="P:alanyl-tRNA aminoacylation"/>
    <property type="evidence" value="ECO:0007669"/>
    <property type="project" value="InterPro"/>
</dbReference>
<dbReference type="GO" id="GO:0005524">
    <property type="term" value="F:ATP binding"/>
    <property type="evidence" value="ECO:0007669"/>
    <property type="project" value="UniProtKB-KW"/>
</dbReference>
<gene>
    <name evidence="11" type="primary">alaS</name>
    <name evidence="11" type="ORF">LDC_0550</name>
</gene>
<dbReference type="GO" id="GO:0000049">
    <property type="term" value="F:tRNA binding"/>
    <property type="evidence" value="ECO:0007669"/>
    <property type="project" value="UniProtKB-KW"/>
</dbReference>
<dbReference type="GO" id="GO:0004813">
    <property type="term" value="F:alanine-tRNA ligase activity"/>
    <property type="evidence" value="ECO:0007669"/>
    <property type="project" value="UniProtKB-EC"/>
</dbReference>
<keyword evidence="4 11" id="KW-0436">Ligase</keyword>
<dbReference type="InterPro" id="IPR018164">
    <property type="entry name" value="Ala-tRNA-synth_IIc_N"/>
</dbReference>
<evidence type="ECO:0000256" key="1">
    <source>
        <dbReference type="ARBA" id="ARBA00008226"/>
    </source>
</evidence>
<evidence type="ECO:0000256" key="9">
    <source>
        <dbReference type="ARBA" id="ARBA00023146"/>
    </source>
</evidence>
<reference evidence="11" key="1">
    <citation type="submission" date="2010-07" db="EMBL/GenBank/DDBJ databases">
        <authorList>
            <consortium name="CONSOLIDER consortium CSD2007-00005"/>
            <person name="Guazzaroni M.-E."/>
            <person name="Richter M."/>
            <person name="Garcia-Salamanca A."/>
            <person name="Yarza P."/>
            <person name="Ferrer M."/>
        </authorList>
    </citation>
    <scope>NUCLEOTIDE SEQUENCE</scope>
</reference>
<evidence type="ECO:0000256" key="3">
    <source>
        <dbReference type="ARBA" id="ARBA00022555"/>
    </source>
</evidence>